<dbReference type="EMBL" id="CP032489">
    <property type="protein sequence ID" value="AYD49199.1"/>
    <property type="molecule type" value="Genomic_DNA"/>
</dbReference>
<accession>A0A386HU48</accession>
<dbReference type="OrthoDB" id="678413at2"/>
<dbReference type="Proteomes" id="UP000266118">
    <property type="component" value="Chromosome"/>
</dbReference>
<reference evidence="2 3" key="1">
    <citation type="submission" date="2018-09" db="EMBL/GenBank/DDBJ databases">
        <title>Arachidicoccus sp. nov., a bacterium isolated from soil.</title>
        <authorList>
            <person name="Weon H.-Y."/>
            <person name="Kwon S.-W."/>
            <person name="Lee S.A."/>
        </authorList>
    </citation>
    <scope>NUCLEOTIDE SEQUENCE [LARGE SCALE GENOMIC DNA]</scope>
    <source>
        <strain evidence="2 3">KIS59-12</strain>
    </source>
</reference>
<proteinExistence type="predicted"/>
<feature type="region of interest" description="Disordered" evidence="1">
    <location>
        <begin position="154"/>
        <end position="173"/>
    </location>
</feature>
<sequence length="188" mass="21756">MYFFKIDLKKYNAFFTFTSEINFFIMKRVSTLLVTILFLCISTISFAQRKHKKKGSKDFTPTEAQKMNFIDRYKQVLGDSLNIPTSKRDTVAAIELSYLLKKMKISNDKSISKDDKEVQTGMLDGDMYMHLGAILNAEELQRLQAFELRQKKEQDERIKAQKDAQAAQSNNNMGYRQNGYYGGGYNGY</sequence>
<organism evidence="2 3">
    <name type="scientific">Arachidicoccus soli</name>
    <dbReference type="NCBI Taxonomy" id="2341117"/>
    <lineage>
        <taxon>Bacteria</taxon>
        <taxon>Pseudomonadati</taxon>
        <taxon>Bacteroidota</taxon>
        <taxon>Chitinophagia</taxon>
        <taxon>Chitinophagales</taxon>
        <taxon>Chitinophagaceae</taxon>
        <taxon>Arachidicoccus</taxon>
    </lineage>
</organism>
<evidence type="ECO:0000313" key="2">
    <source>
        <dbReference type="EMBL" id="AYD49199.1"/>
    </source>
</evidence>
<evidence type="ECO:0008006" key="4">
    <source>
        <dbReference type="Google" id="ProtNLM"/>
    </source>
</evidence>
<keyword evidence="3" id="KW-1185">Reference proteome</keyword>
<name>A0A386HU48_9BACT</name>
<protein>
    <recommendedName>
        <fullName evidence="4">DUF4890 domain-containing protein</fullName>
    </recommendedName>
</protein>
<evidence type="ECO:0000256" key="1">
    <source>
        <dbReference type="SAM" id="MobiDB-lite"/>
    </source>
</evidence>
<dbReference type="AlphaFoldDB" id="A0A386HU48"/>
<gene>
    <name evidence="2" type="ORF">D6B99_17155</name>
</gene>
<dbReference type="KEGG" id="ark:D6B99_17155"/>
<evidence type="ECO:0000313" key="3">
    <source>
        <dbReference type="Proteomes" id="UP000266118"/>
    </source>
</evidence>